<gene>
    <name evidence="10" type="primary">ppiD</name>
    <name evidence="10" type="ORF">CPBP_01062</name>
</gene>
<evidence type="ECO:0000256" key="7">
    <source>
        <dbReference type="ARBA" id="ARBA00038408"/>
    </source>
</evidence>
<keyword evidence="2" id="KW-1003">Cell membrane</keyword>
<dbReference type="GO" id="GO:0005886">
    <property type="term" value="C:plasma membrane"/>
    <property type="evidence" value="ECO:0007669"/>
    <property type="project" value="UniProtKB-SubCell"/>
</dbReference>
<name>A0A7L9RUH7_9PROT</name>
<dbReference type="Pfam" id="PF13624">
    <property type="entry name" value="SurA_N_3"/>
    <property type="match status" value="1"/>
</dbReference>
<comment type="subcellular location">
    <subcellularLocation>
        <location evidence="1">Cell membrane</location>
        <topology evidence="1">Single-pass type II membrane protein</topology>
    </subcellularLocation>
</comment>
<keyword evidence="5 8" id="KW-0472">Membrane</keyword>
<dbReference type="PANTHER" id="PTHR47529:SF1">
    <property type="entry name" value="PERIPLASMIC CHAPERONE PPID"/>
    <property type="match status" value="1"/>
</dbReference>
<evidence type="ECO:0000256" key="2">
    <source>
        <dbReference type="ARBA" id="ARBA00022475"/>
    </source>
</evidence>
<dbReference type="InterPro" id="IPR052029">
    <property type="entry name" value="PpiD_chaperone"/>
</dbReference>
<keyword evidence="11" id="KW-1185">Reference proteome</keyword>
<evidence type="ECO:0000256" key="1">
    <source>
        <dbReference type="ARBA" id="ARBA00004401"/>
    </source>
</evidence>
<evidence type="ECO:0000256" key="4">
    <source>
        <dbReference type="ARBA" id="ARBA00022989"/>
    </source>
</evidence>
<evidence type="ECO:0000259" key="9">
    <source>
        <dbReference type="Pfam" id="PF13145"/>
    </source>
</evidence>
<dbReference type="Pfam" id="PF13145">
    <property type="entry name" value="Rotamase_2"/>
    <property type="match status" value="1"/>
</dbReference>
<evidence type="ECO:0000256" key="5">
    <source>
        <dbReference type="ARBA" id="ARBA00023136"/>
    </source>
</evidence>
<dbReference type="SUPFAM" id="SSF54534">
    <property type="entry name" value="FKBP-like"/>
    <property type="match status" value="1"/>
</dbReference>
<dbReference type="Gene3D" id="1.10.4030.10">
    <property type="entry name" value="Porin chaperone SurA, peptide-binding domain"/>
    <property type="match status" value="1"/>
</dbReference>
<keyword evidence="4 8" id="KW-1133">Transmembrane helix</keyword>
<dbReference type="GO" id="GO:0003755">
    <property type="term" value="F:peptidyl-prolyl cis-trans isomerase activity"/>
    <property type="evidence" value="ECO:0007669"/>
    <property type="project" value="UniProtKB-EC"/>
</dbReference>
<dbReference type="EC" id="5.2.1.8" evidence="10"/>
<dbReference type="SUPFAM" id="SSF109998">
    <property type="entry name" value="Triger factor/SurA peptide-binding domain-like"/>
    <property type="match status" value="1"/>
</dbReference>
<keyword evidence="3 8" id="KW-0812">Transmembrane</keyword>
<feature type="transmembrane region" description="Helical" evidence="8">
    <location>
        <begin position="12"/>
        <end position="36"/>
    </location>
</feature>
<evidence type="ECO:0000256" key="6">
    <source>
        <dbReference type="ARBA" id="ARBA00023186"/>
    </source>
</evidence>
<evidence type="ECO:0000313" key="11">
    <source>
        <dbReference type="Proteomes" id="UP000594001"/>
    </source>
</evidence>
<evidence type="ECO:0000256" key="8">
    <source>
        <dbReference type="SAM" id="Phobius"/>
    </source>
</evidence>
<sequence length="652" mass="73692">MITFLRQASNSILMRILLAVVMVAVGLSVGVSNFFMRNAAKHPVAQVGSDYISANDFLQELENKKQSLKQYFGRPITDQEALGLGLVNRTLSELITRELITQESDRLGIVASDEQLSKHMNEDQNFKDQQGKFNTQRFTEFLSKSRLSERKYLDDLRKVISRGMLAGVVDGQIRTVPKAFAEPMFRYLNEERDIEVITVEIDAIPDLAKPTEATLKEFYEKHVQYFQAPETRSFNMLLFSFQEIAQTVNITPEDLMTMYQQSNNKVPEKRSVRFIPFSTREDAMKATEELRGGAPFNAVYSRYTGDYPENAPKPQELELAQIRPEVGSEVFSMKKIHDVSEPIFLGGQYLLFILADIKPERVLSFDEQKFTLLKKYKSDVAREKMYEYTQRAEKMLSSGGKLSEVADTLTKEGIPGVVMVTWDKITHDGKSIDGKPATGLSAFDPKVLSTAFDTPQYTYSDPQKLKTEDYAIVEVTDIKAAHQRSFAEASAQAEHYWQFEQKRQQAAQYVKTIKDGLEKSQDASQLAAMNFGRVNVLNKITRSNPPKDTQFSGILARTNAAKSHEVVLDVTADRVHLARVIATYPASPDSFNVAAPAFTRQVMLPLLGRDLLSSYVAGLEAYFPVSRNEDYFTNYFGKEDLNNAPKPQAPDF</sequence>
<accession>A0A7L9RUH7</accession>
<protein>
    <submittedName>
        <fullName evidence="10">Peptidyl-prolyl cis-trans isomerase D</fullName>
        <ecNumber evidence="10">5.2.1.8</ecNumber>
    </submittedName>
</protein>
<reference evidence="10 11" key="1">
    <citation type="submission" date="2020-06" db="EMBL/GenBank/DDBJ databases">
        <title>The endosymbiont of the kinetoplastid Bodo saltans is a Paracaedibacter-like alpha-proteobacterium possessing a putative toxin-antitoxin system.</title>
        <authorList>
            <person name="Midha S."/>
            <person name="Rigden D.J."/>
            <person name="Siozios S."/>
            <person name="Hurst G.D.D."/>
            <person name="Jackson A.P."/>
        </authorList>
    </citation>
    <scope>NUCLEOTIDE SEQUENCE [LARGE SCALE GENOMIC DNA]</scope>
    <source>
        <strain evidence="10">Lake Konstanz</strain>
    </source>
</reference>
<comment type="similarity">
    <text evidence="7">Belongs to the PpiD chaperone family.</text>
</comment>
<feature type="domain" description="PpiC" evidence="9">
    <location>
        <begin position="251"/>
        <end position="367"/>
    </location>
</feature>
<evidence type="ECO:0000256" key="3">
    <source>
        <dbReference type="ARBA" id="ARBA00022692"/>
    </source>
</evidence>
<evidence type="ECO:0000313" key="10">
    <source>
        <dbReference type="EMBL" id="QOL20273.1"/>
    </source>
</evidence>
<proteinExistence type="inferred from homology"/>
<keyword evidence="10" id="KW-0413">Isomerase</keyword>
<dbReference type="AlphaFoldDB" id="A0A7L9RUH7"/>
<keyword evidence="6" id="KW-0143">Chaperone</keyword>
<dbReference type="EMBL" id="CP054719">
    <property type="protein sequence ID" value="QOL20273.1"/>
    <property type="molecule type" value="Genomic_DNA"/>
</dbReference>
<dbReference type="InterPro" id="IPR027304">
    <property type="entry name" value="Trigger_fact/SurA_dom_sf"/>
</dbReference>
<dbReference type="InterPro" id="IPR000297">
    <property type="entry name" value="PPIase_PpiC"/>
</dbReference>
<dbReference type="RefSeq" id="WP_350331824.1">
    <property type="nucleotide sequence ID" value="NZ_CP054719.1"/>
</dbReference>
<dbReference type="PANTHER" id="PTHR47529">
    <property type="entry name" value="PEPTIDYL-PROLYL CIS-TRANS ISOMERASE D"/>
    <property type="match status" value="1"/>
</dbReference>
<dbReference type="KEGG" id="pbal:CPBP_01062"/>
<dbReference type="Proteomes" id="UP000594001">
    <property type="component" value="Chromosome"/>
</dbReference>
<organism evidence="10 11">
    <name type="scientific">Candidatus Bodocaedibacter vickermanii</name>
    <dbReference type="NCBI Taxonomy" id="2741701"/>
    <lineage>
        <taxon>Bacteria</taxon>
        <taxon>Pseudomonadati</taxon>
        <taxon>Pseudomonadota</taxon>
        <taxon>Alphaproteobacteria</taxon>
        <taxon>Holosporales</taxon>
        <taxon>Candidatus Paracaedibacteraceae</taxon>
        <taxon>Candidatus Bodocaedibacter</taxon>
    </lineage>
</organism>